<feature type="chain" id="PRO_5042975902" evidence="2">
    <location>
        <begin position="17"/>
        <end position="167"/>
    </location>
</feature>
<protein>
    <submittedName>
        <fullName evidence="4">Major type 1 subunit fimbrin (Pilin)</fullName>
    </submittedName>
</protein>
<dbReference type="Pfam" id="PF00419">
    <property type="entry name" value="Fimbrial"/>
    <property type="match status" value="1"/>
</dbReference>
<name>A0AAQ1GI52_9BURK</name>
<dbReference type="PANTHER" id="PTHR33420:SF3">
    <property type="entry name" value="FIMBRIAL SUBUNIT ELFA"/>
    <property type="match status" value="1"/>
</dbReference>
<dbReference type="InterPro" id="IPR036937">
    <property type="entry name" value="Adhesion_dom_fimbrial_sf"/>
</dbReference>
<feature type="signal peptide" evidence="2">
    <location>
        <begin position="1"/>
        <end position="16"/>
    </location>
</feature>
<dbReference type="Proteomes" id="UP000183529">
    <property type="component" value="Unassembled WGS sequence"/>
</dbReference>
<accession>A0AAQ1GI52</accession>
<dbReference type="InterPro" id="IPR008966">
    <property type="entry name" value="Adhesion_dom_sf"/>
</dbReference>
<proteinExistence type="predicted"/>
<evidence type="ECO:0000259" key="3">
    <source>
        <dbReference type="Pfam" id="PF00419"/>
    </source>
</evidence>
<organism evidence="4 5">
    <name type="scientific">Paraburkholderia tropica</name>
    <dbReference type="NCBI Taxonomy" id="92647"/>
    <lineage>
        <taxon>Bacteria</taxon>
        <taxon>Pseudomonadati</taxon>
        <taxon>Pseudomonadota</taxon>
        <taxon>Betaproteobacteria</taxon>
        <taxon>Burkholderiales</taxon>
        <taxon>Burkholderiaceae</taxon>
        <taxon>Paraburkholderia</taxon>
    </lineage>
</organism>
<evidence type="ECO:0000313" key="5">
    <source>
        <dbReference type="Proteomes" id="UP000183529"/>
    </source>
</evidence>
<dbReference type="SUPFAM" id="SSF49401">
    <property type="entry name" value="Bacterial adhesins"/>
    <property type="match status" value="1"/>
</dbReference>
<dbReference type="AlphaFoldDB" id="A0AAQ1GI52"/>
<dbReference type="PANTHER" id="PTHR33420">
    <property type="entry name" value="FIMBRIAL SUBUNIT ELFA-RELATED"/>
    <property type="match status" value="1"/>
</dbReference>
<dbReference type="InterPro" id="IPR050263">
    <property type="entry name" value="Bact_Fimbrial_Adh_Pro"/>
</dbReference>
<dbReference type="GO" id="GO:0009289">
    <property type="term" value="C:pilus"/>
    <property type="evidence" value="ECO:0007669"/>
    <property type="project" value="InterPro"/>
</dbReference>
<dbReference type="InterPro" id="IPR000259">
    <property type="entry name" value="Adhesion_dom_fimbrial"/>
</dbReference>
<dbReference type="EMBL" id="FNZM01000011">
    <property type="protein sequence ID" value="SEJ94265.1"/>
    <property type="molecule type" value="Genomic_DNA"/>
</dbReference>
<gene>
    <name evidence="4" type="ORF">SAMN05216550_11196</name>
</gene>
<dbReference type="GO" id="GO:0043709">
    <property type="term" value="P:cell adhesion involved in single-species biofilm formation"/>
    <property type="evidence" value="ECO:0007669"/>
    <property type="project" value="TreeGrafter"/>
</dbReference>
<sequence length="167" mass="16474">MFAAVAALGFAAQAQAADVTLSFTGNIIVPTCTVDSTTANQTIPLTTASSSNFASVGSTQLPAAFNLKLKSCTSGAGVSMTVSGTSDTVTSVLKNTGTATGVGVQLLLGSSVGATTGTAIALNALQSVGTVDATNAMTIPMVAQYYRLGTMTAGTVAAAATVNFTYK</sequence>
<evidence type="ECO:0000256" key="1">
    <source>
        <dbReference type="ARBA" id="ARBA00022729"/>
    </source>
</evidence>
<reference evidence="4 5" key="1">
    <citation type="submission" date="2016-10" db="EMBL/GenBank/DDBJ databases">
        <authorList>
            <person name="Varghese N."/>
            <person name="Submissions S."/>
        </authorList>
    </citation>
    <scope>NUCLEOTIDE SEQUENCE [LARGE SCALE GENOMIC DNA]</scope>
    <source>
        <strain evidence="4 5">LMG 22274</strain>
    </source>
</reference>
<evidence type="ECO:0000313" key="4">
    <source>
        <dbReference type="EMBL" id="SEJ94265.1"/>
    </source>
</evidence>
<keyword evidence="1 2" id="KW-0732">Signal</keyword>
<feature type="domain" description="Fimbrial-type adhesion" evidence="3">
    <location>
        <begin position="22"/>
        <end position="167"/>
    </location>
</feature>
<comment type="caution">
    <text evidence="4">The sequence shown here is derived from an EMBL/GenBank/DDBJ whole genome shotgun (WGS) entry which is preliminary data.</text>
</comment>
<dbReference type="Gene3D" id="2.60.40.1090">
    <property type="entry name" value="Fimbrial-type adhesion domain"/>
    <property type="match status" value="1"/>
</dbReference>
<evidence type="ECO:0000256" key="2">
    <source>
        <dbReference type="SAM" id="SignalP"/>
    </source>
</evidence>